<dbReference type="AlphaFoldDB" id="K9DAM6"/>
<dbReference type="HOGENOM" id="CLU_1667302_0_0_4"/>
<dbReference type="Proteomes" id="UP000009874">
    <property type="component" value="Unassembled WGS sequence"/>
</dbReference>
<protein>
    <submittedName>
        <fullName evidence="1">Uncharacterized protein</fullName>
    </submittedName>
</protein>
<gene>
    <name evidence="1" type="ORF">HMPREF9710_02961</name>
</gene>
<accession>K9DAM6</accession>
<comment type="caution">
    <text evidence="1">The sequence shown here is derived from an EMBL/GenBank/DDBJ whole genome shotgun (WGS) entry which is preliminary data.</text>
</comment>
<evidence type="ECO:0000313" key="1">
    <source>
        <dbReference type="EMBL" id="EKU81769.1"/>
    </source>
</evidence>
<proteinExistence type="predicted"/>
<dbReference type="PATRIC" id="fig|883126.3.peg.2990"/>
<organism evidence="1 2">
    <name type="scientific">Massilia timonae CCUG 45783</name>
    <dbReference type="NCBI Taxonomy" id="883126"/>
    <lineage>
        <taxon>Bacteria</taxon>
        <taxon>Pseudomonadati</taxon>
        <taxon>Pseudomonadota</taxon>
        <taxon>Betaproteobacteria</taxon>
        <taxon>Burkholderiales</taxon>
        <taxon>Oxalobacteraceae</taxon>
        <taxon>Telluria group</taxon>
        <taxon>Massilia</taxon>
    </lineage>
</organism>
<keyword evidence="2" id="KW-1185">Reference proteome</keyword>
<dbReference type="RefSeq" id="WP_005667609.1">
    <property type="nucleotide sequence ID" value="NZ_JH992923.1"/>
</dbReference>
<sequence length="158" mass="18289">MTMDFAETLQVGDAAYETWEFPLNACLALLSPRPRLSPWPGCSNGYYAAWEVRDRPEGRFLCMVELRPRAHALLALLFPRSEFPMPATWFSGVIRAVRGERRRTGYPPRTFWNDELILEVVAGEVMREWVLDLRMVPDQTREEFRASLPAFLLKPLSE</sequence>
<reference evidence="1 2" key="1">
    <citation type="submission" date="2012-09" db="EMBL/GenBank/DDBJ databases">
        <title>The Genome Sequence of Massilia timonae CCUG 45783.</title>
        <authorList>
            <consortium name="The Broad Institute Genome Sequencing Platform"/>
            <person name="Earl A."/>
            <person name="Ward D."/>
            <person name="Feldgarden M."/>
            <person name="Gevers D."/>
            <person name="Huys G."/>
            <person name="Walker B."/>
            <person name="Young S.K."/>
            <person name="Zeng Q."/>
            <person name="Gargeya S."/>
            <person name="Fitzgerald M."/>
            <person name="Haas B."/>
            <person name="Abouelleil A."/>
            <person name="Alvarado L."/>
            <person name="Arachchi H.M."/>
            <person name="Berlin A.M."/>
            <person name="Chapman S.B."/>
            <person name="Goldberg J."/>
            <person name="Griggs A."/>
            <person name="Gujja S."/>
            <person name="Hansen M."/>
            <person name="Howarth C."/>
            <person name="Imamovic A."/>
            <person name="Larimer J."/>
            <person name="McCowen C."/>
            <person name="Montmayeur A."/>
            <person name="Murphy C."/>
            <person name="Neiman D."/>
            <person name="Pearson M."/>
            <person name="Priest M."/>
            <person name="Roberts A."/>
            <person name="Saif S."/>
            <person name="Shea T."/>
            <person name="Sisk P."/>
            <person name="Sykes S."/>
            <person name="Wortman J."/>
            <person name="Nusbaum C."/>
            <person name="Birren B."/>
        </authorList>
    </citation>
    <scope>NUCLEOTIDE SEQUENCE [LARGE SCALE GENOMIC DNA]</scope>
    <source>
        <strain evidence="1 2">CCUG 45783</strain>
    </source>
</reference>
<dbReference type="OrthoDB" id="8758026at2"/>
<evidence type="ECO:0000313" key="2">
    <source>
        <dbReference type="Proteomes" id="UP000009874"/>
    </source>
</evidence>
<name>K9DAM6_9BURK</name>
<dbReference type="EMBL" id="AGZI01000037">
    <property type="protein sequence ID" value="EKU81769.1"/>
    <property type="molecule type" value="Genomic_DNA"/>
</dbReference>